<protein>
    <recommendedName>
        <fullName evidence="5 6">Cell division protein FtsZ</fullName>
    </recommendedName>
</protein>
<evidence type="ECO:0000259" key="9">
    <source>
        <dbReference type="SMART" id="SM00864"/>
    </source>
</evidence>
<comment type="similarity">
    <text evidence="1 5 7">Belongs to the FtsZ family.</text>
</comment>
<name>A0A2C6ZAY5_9PROT</name>
<dbReference type="CDD" id="cd02201">
    <property type="entry name" value="FtsZ_type1"/>
    <property type="match status" value="1"/>
</dbReference>
<feature type="binding site" evidence="5">
    <location>
        <begin position="113"/>
        <end position="115"/>
    </location>
    <ligand>
        <name>GTP</name>
        <dbReference type="ChEBI" id="CHEBI:37565"/>
    </ligand>
</feature>
<dbReference type="GO" id="GO:0051258">
    <property type="term" value="P:protein polymerization"/>
    <property type="evidence" value="ECO:0007669"/>
    <property type="project" value="UniProtKB-UniRule"/>
</dbReference>
<dbReference type="GO" id="GO:0005525">
    <property type="term" value="F:GTP binding"/>
    <property type="evidence" value="ECO:0007669"/>
    <property type="project" value="UniProtKB-UniRule"/>
</dbReference>
<keyword evidence="5 7" id="KW-0131">Cell cycle</keyword>
<feature type="binding site" evidence="5">
    <location>
        <position position="148"/>
    </location>
    <ligand>
        <name>GTP</name>
        <dbReference type="ChEBI" id="CHEBI:37565"/>
    </ligand>
</feature>
<dbReference type="AlphaFoldDB" id="A0A2C6ZAY5"/>
<dbReference type="InterPro" id="IPR018316">
    <property type="entry name" value="Tubulin/FtsZ_2-layer-sand-dom"/>
</dbReference>
<dbReference type="PROSITE" id="PS01134">
    <property type="entry name" value="FTSZ_1"/>
    <property type="match status" value="1"/>
</dbReference>
<dbReference type="Proteomes" id="UP000223527">
    <property type="component" value="Unassembled WGS sequence"/>
</dbReference>
<evidence type="ECO:0000259" key="10">
    <source>
        <dbReference type="SMART" id="SM00865"/>
    </source>
</evidence>
<comment type="caution">
    <text evidence="11">The sequence shown here is derived from an EMBL/GenBank/DDBJ whole genome shotgun (WGS) entry which is preliminary data.</text>
</comment>
<dbReference type="GO" id="GO:0005737">
    <property type="term" value="C:cytoplasm"/>
    <property type="evidence" value="ECO:0007669"/>
    <property type="project" value="UniProtKB-SubCell"/>
</dbReference>
<dbReference type="Gene3D" id="3.40.50.1440">
    <property type="entry name" value="Tubulin/FtsZ, GTPase domain"/>
    <property type="match status" value="1"/>
</dbReference>
<dbReference type="InterPro" id="IPR024757">
    <property type="entry name" value="FtsZ_C"/>
</dbReference>
<feature type="compositionally biased region" description="Low complexity" evidence="8">
    <location>
        <begin position="486"/>
        <end position="498"/>
    </location>
</feature>
<keyword evidence="3 5" id="KW-0547">Nucleotide-binding</keyword>
<dbReference type="GO" id="GO:0003924">
    <property type="term" value="F:GTPase activity"/>
    <property type="evidence" value="ECO:0007669"/>
    <property type="project" value="UniProtKB-UniRule"/>
</dbReference>
<dbReference type="SUPFAM" id="SSF52490">
    <property type="entry name" value="Tubulin nucleotide-binding domain-like"/>
    <property type="match status" value="1"/>
</dbReference>
<dbReference type="InterPro" id="IPR008280">
    <property type="entry name" value="Tub_FtsZ_C"/>
</dbReference>
<dbReference type="GO" id="GO:0043093">
    <property type="term" value="P:FtsZ-dependent cytokinesis"/>
    <property type="evidence" value="ECO:0007669"/>
    <property type="project" value="UniProtKB-UniRule"/>
</dbReference>
<feature type="binding site" evidence="5">
    <location>
        <position position="144"/>
    </location>
    <ligand>
        <name>GTP</name>
        <dbReference type="ChEBI" id="CHEBI:37565"/>
    </ligand>
</feature>
<dbReference type="SMART" id="SM00864">
    <property type="entry name" value="Tubulin"/>
    <property type="match status" value="1"/>
</dbReference>
<comment type="subcellular location">
    <subcellularLocation>
        <location evidence="5">Cytoplasm</location>
    </subcellularLocation>
    <text evidence="5">Assembles at midcell at the inner surface of the cytoplasmic membrane.</text>
</comment>
<dbReference type="Pfam" id="PF00091">
    <property type="entry name" value="Tubulin"/>
    <property type="match status" value="1"/>
</dbReference>
<gene>
    <name evidence="5" type="primary">ftsZ</name>
    <name evidence="11" type="ORF">CR162_07390</name>
</gene>
<feature type="compositionally biased region" description="Pro residues" evidence="8">
    <location>
        <begin position="444"/>
        <end position="458"/>
    </location>
</feature>
<keyword evidence="2 5" id="KW-0963">Cytoplasm</keyword>
<comment type="function">
    <text evidence="5 7">Essential cell division protein that forms a contractile ring structure (Z ring) at the future cell division site. The regulation of the ring assembly controls the timing and the location of cell division. One of the functions of the FtsZ ring is to recruit other cell division proteins to the septum to produce a new cell wall between the dividing cells. Binds GTP and shows GTPase activity.</text>
</comment>
<dbReference type="InterPro" id="IPR003008">
    <property type="entry name" value="Tubulin_FtsZ_GTPase"/>
</dbReference>
<dbReference type="InterPro" id="IPR000158">
    <property type="entry name" value="Cell_div_FtsZ"/>
</dbReference>
<evidence type="ECO:0000256" key="7">
    <source>
        <dbReference type="RuleBase" id="RU000631"/>
    </source>
</evidence>
<sequence>MTLNLTIPRQQHTDFSPRITVVGVGGAGCNAVNNMIAMGLDGVEFLVANTDAQALVHSRAERRVQLGPHLTQGLGAGAKPEIGRAAAEEATEELARHLEGMHMVFITAGMGGGTGTGAAPVIARMARERGILTVGVVTRPFDFEGPKRRRAAEAGLEDLQSYVDTLIVIPNQNLFRKANERTTFAEAFKMADDVLHMGVRGVTDLMVNPGLVNLDFADIRTVMAEMGKAMMGTGEAEGEDRAVKAAEAAINNPLLEDTSMLGAKGVLINITGGYDMTLFEVDEAANRIRREVDEEANIIFGSSVDEDMNGRLRVSVVATGIDAIQEHNAERPKLVAVGGVAPTQAVASAPVPPAIPRGVPGAPTMQRAVMPQPASPVRVGPAGPAGAPRRPAGMAPATAAATAQQMAPVMQPVAYEAPQPAPEAPSPEDIPAPLAQHPDLAARPPAPARPMAPPPVSAPPAGGGGFNLFRRATGLMRRNLSAEGDAAPAPVARPVAAAPVPPAAPRPAAAPAPQPAPQAEEMGLDIPTFLRRQNN</sequence>
<organism evidence="11 12">
    <name type="scientific">Teichococcus rhizosphaerae</name>
    <dbReference type="NCBI Taxonomy" id="1335062"/>
    <lineage>
        <taxon>Bacteria</taxon>
        <taxon>Pseudomonadati</taxon>
        <taxon>Pseudomonadota</taxon>
        <taxon>Alphaproteobacteria</taxon>
        <taxon>Acetobacterales</taxon>
        <taxon>Roseomonadaceae</taxon>
        <taxon>Roseomonas</taxon>
    </lineage>
</organism>
<feature type="region of interest" description="Disordered" evidence="8">
    <location>
        <begin position="417"/>
        <end position="463"/>
    </location>
</feature>
<dbReference type="PROSITE" id="PS01135">
    <property type="entry name" value="FTSZ_2"/>
    <property type="match status" value="1"/>
</dbReference>
<feature type="binding site" evidence="5">
    <location>
        <position position="192"/>
    </location>
    <ligand>
        <name>GTP</name>
        <dbReference type="ChEBI" id="CHEBI:37565"/>
    </ligand>
</feature>
<evidence type="ECO:0000256" key="3">
    <source>
        <dbReference type="ARBA" id="ARBA00022741"/>
    </source>
</evidence>
<dbReference type="PANTHER" id="PTHR30314:SF3">
    <property type="entry name" value="MITOCHONDRIAL DIVISION PROTEIN FSZA"/>
    <property type="match status" value="1"/>
</dbReference>
<dbReference type="HAMAP" id="MF_00909">
    <property type="entry name" value="FtsZ"/>
    <property type="match status" value="1"/>
</dbReference>
<dbReference type="Pfam" id="PF12327">
    <property type="entry name" value="FtsZ_C"/>
    <property type="match status" value="1"/>
</dbReference>
<feature type="compositionally biased region" description="Pro residues" evidence="8">
    <location>
        <begin position="499"/>
        <end position="516"/>
    </location>
</feature>
<evidence type="ECO:0000256" key="5">
    <source>
        <dbReference type="HAMAP-Rule" id="MF_00909"/>
    </source>
</evidence>
<dbReference type="InterPro" id="IPR037103">
    <property type="entry name" value="Tubulin/FtsZ-like_C"/>
</dbReference>
<evidence type="ECO:0000256" key="2">
    <source>
        <dbReference type="ARBA" id="ARBA00022490"/>
    </source>
</evidence>
<dbReference type="InterPro" id="IPR020805">
    <property type="entry name" value="Cell_div_FtsZ_CS"/>
</dbReference>
<dbReference type="OrthoDB" id="9813375at2"/>
<evidence type="ECO:0000256" key="6">
    <source>
        <dbReference type="NCBIfam" id="TIGR00065"/>
    </source>
</evidence>
<evidence type="ECO:0000256" key="4">
    <source>
        <dbReference type="ARBA" id="ARBA00023134"/>
    </source>
</evidence>
<feature type="compositionally biased region" description="Pro residues" evidence="8">
    <location>
        <begin position="419"/>
        <end position="430"/>
    </location>
</feature>
<reference evidence="11 12" key="1">
    <citation type="submission" date="2017-10" db="EMBL/GenBank/DDBJ databases">
        <authorList>
            <person name="Banno H."/>
            <person name="Chua N.-H."/>
        </authorList>
    </citation>
    <scope>NUCLEOTIDE SEQUENCE [LARGE SCALE GENOMIC DNA]</scope>
    <source>
        <strain evidence="11 12">YW11</strain>
    </source>
</reference>
<dbReference type="GO" id="GO:0032153">
    <property type="term" value="C:cell division site"/>
    <property type="evidence" value="ECO:0007669"/>
    <property type="project" value="UniProtKB-UniRule"/>
</dbReference>
<dbReference type="EMBL" id="PDNU01000008">
    <property type="protein sequence ID" value="PHK95661.1"/>
    <property type="molecule type" value="Genomic_DNA"/>
</dbReference>
<evidence type="ECO:0000313" key="11">
    <source>
        <dbReference type="EMBL" id="PHK95661.1"/>
    </source>
</evidence>
<evidence type="ECO:0000256" key="8">
    <source>
        <dbReference type="SAM" id="MobiDB-lite"/>
    </source>
</evidence>
<feature type="binding site" evidence="5">
    <location>
        <begin position="26"/>
        <end position="30"/>
    </location>
    <ligand>
        <name>GTP</name>
        <dbReference type="ChEBI" id="CHEBI:37565"/>
    </ligand>
</feature>
<feature type="compositionally biased region" description="Low complexity" evidence="8">
    <location>
        <begin position="375"/>
        <end position="398"/>
    </location>
</feature>
<dbReference type="PANTHER" id="PTHR30314">
    <property type="entry name" value="CELL DIVISION PROTEIN FTSZ-RELATED"/>
    <property type="match status" value="1"/>
</dbReference>
<keyword evidence="12" id="KW-1185">Reference proteome</keyword>
<feature type="region of interest" description="Disordered" evidence="8">
    <location>
        <begin position="373"/>
        <end position="398"/>
    </location>
</feature>
<dbReference type="Gene3D" id="3.30.1330.20">
    <property type="entry name" value="Tubulin/FtsZ, C-terminal domain"/>
    <property type="match status" value="1"/>
</dbReference>
<feature type="domain" description="Tubulin/FtsZ 2-layer sandwich" evidence="10">
    <location>
        <begin position="212"/>
        <end position="330"/>
    </location>
</feature>
<dbReference type="RefSeq" id="WP_099094892.1">
    <property type="nucleotide sequence ID" value="NZ_PDNU01000008.1"/>
</dbReference>
<dbReference type="FunFam" id="3.30.1330.20:FF:000011">
    <property type="entry name" value="Cell division protein FtsZ"/>
    <property type="match status" value="1"/>
</dbReference>
<feature type="region of interest" description="Disordered" evidence="8">
    <location>
        <begin position="484"/>
        <end position="535"/>
    </location>
</feature>
<dbReference type="PRINTS" id="PR00423">
    <property type="entry name" value="CELLDVISFTSZ"/>
</dbReference>
<dbReference type="InterPro" id="IPR045061">
    <property type="entry name" value="FtsZ/CetZ"/>
</dbReference>
<dbReference type="GO" id="GO:0000917">
    <property type="term" value="P:division septum assembly"/>
    <property type="evidence" value="ECO:0007669"/>
    <property type="project" value="UniProtKB-KW"/>
</dbReference>
<dbReference type="SUPFAM" id="SSF55307">
    <property type="entry name" value="Tubulin C-terminal domain-like"/>
    <property type="match status" value="1"/>
</dbReference>
<comment type="subunit">
    <text evidence="5">Homodimer. Polymerizes to form a dynamic ring structure in a strictly GTP-dependent manner. Interacts directly with several other division proteins.</text>
</comment>
<dbReference type="SMART" id="SM00865">
    <property type="entry name" value="Tubulin_C"/>
    <property type="match status" value="1"/>
</dbReference>
<feature type="domain" description="Tubulin/FtsZ GTPase" evidence="9">
    <location>
        <begin position="18"/>
        <end position="210"/>
    </location>
</feature>
<evidence type="ECO:0000313" key="12">
    <source>
        <dbReference type="Proteomes" id="UP000223527"/>
    </source>
</evidence>
<evidence type="ECO:0000256" key="1">
    <source>
        <dbReference type="ARBA" id="ARBA00009690"/>
    </source>
</evidence>
<keyword evidence="5 7" id="KW-0717">Septation</keyword>
<dbReference type="NCBIfam" id="TIGR00065">
    <property type="entry name" value="ftsZ"/>
    <property type="match status" value="1"/>
</dbReference>
<accession>A0A2C6ZAY5</accession>
<keyword evidence="5 7" id="KW-0132">Cell division</keyword>
<keyword evidence="4 5" id="KW-0342">GTP-binding</keyword>
<proteinExistence type="inferred from homology"/>
<dbReference type="InterPro" id="IPR036525">
    <property type="entry name" value="Tubulin/FtsZ_GTPase_sf"/>
</dbReference>
<dbReference type="FunFam" id="3.40.50.1440:FF:000001">
    <property type="entry name" value="Cell division protein FtsZ"/>
    <property type="match status" value="1"/>
</dbReference>